<evidence type="ECO:0000313" key="1">
    <source>
        <dbReference type="EMBL" id="CAG8779858.1"/>
    </source>
</evidence>
<dbReference type="Proteomes" id="UP000789920">
    <property type="component" value="Unassembled WGS sequence"/>
</dbReference>
<gene>
    <name evidence="1" type="ORF">RPERSI_LOCUS17415</name>
</gene>
<protein>
    <submittedName>
        <fullName evidence="1">17277_t:CDS:1</fullName>
    </submittedName>
</protein>
<evidence type="ECO:0000313" key="2">
    <source>
        <dbReference type="Proteomes" id="UP000789920"/>
    </source>
</evidence>
<organism evidence="1 2">
    <name type="scientific">Racocetra persica</name>
    <dbReference type="NCBI Taxonomy" id="160502"/>
    <lineage>
        <taxon>Eukaryota</taxon>
        <taxon>Fungi</taxon>
        <taxon>Fungi incertae sedis</taxon>
        <taxon>Mucoromycota</taxon>
        <taxon>Glomeromycotina</taxon>
        <taxon>Glomeromycetes</taxon>
        <taxon>Diversisporales</taxon>
        <taxon>Gigasporaceae</taxon>
        <taxon>Racocetra</taxon>
    </lineage>
</organism>
<proteinExistence type="predicted"/>
<keyword evidence="2" id="KW-1185">Reference proteome</keyword>
<name>A0ACA9R7R3_9GLOM</name>
<reference evidence="1" key="1">
    <citation type="submission" date="2021-06" db="EMBL/GenBank/DDBJ databases">
        <authorList>
            <person name="Kallberg Y."/>
            <person name="Tangrot J."/>
            <person name="Rosling A."/>
        </authorList>
    </citation>
    <scope>NUCLEOTIDE SEQUENCE</scope>
    <source>
        <strain evidence="1">MA461A</strain>
    </source>
</reference>
<feature type="non-terminal residue" evidence="1">
    <location>
        <position position="1"/>
    </location>
</feature>
<comment type="caution">
    <text evidence="1">The sequence shown here is derived from an EMBL/GenBank/DDBJ whole genome shotgun (WGS) entry which is preliminary data.</text>
</comment>
<accession>A0ACA9R7R3</accession>
<sequence>EERRFFAHLPPNFPKAELDRAKRVYAGILTANYAGSVEKYLTPGDENQP</sequence>
<dbReference type="EMBL" id="CAJVQC010044603">
    <property type="protein sequence ID" value="CAG8779858.1"/>
    <property type="molecule type" value="Genomic_DNA"/>
</dbReference>